<dbReference type="Pfam" id="PF13801">
    <property type="entry name" value="Metal_resist"/>
    <property type="match status" value="1"/>
</dbReference>
<dbReference type="OrthoDB" id="7876971at2"/>
<sequence>MGGDHVCRGRMARDGRAGDRGGDRGLDRLFRGRAAGRCGGGAFCAGRLGHACQHQPAARRRCAGIGDGYGGMSMTETPQTPAPKAAKGSGRWLLIMSLTLNLLVLGVVVGGLVAHGGRLPRPGGGDISLGVFTEALSEADRATMRRAAMAQVPEFREMRRAARADHARMIAALRAEPWDRADLEAVMAANRTRTLERMEWGQRMILERVAAMTPDERRAFAARLEQGLRRGDRDRAHRRDTAPER</sequence>
<evidence type="ECO:0000256" key="1">
    <source>
        <dbReference type="SAM" id="MobiDB-lite"/>
    </source>
</evidence>
<feature type="transmembrane region" description="Helical" evidence="2">
    <location>
        <begin position="92"/>
        <end position="114"/>
    </location>
</feature>
<protein>
    <recommendedName>
        <fullName evidence="5">Periplasmic heavy metal sensor</fullName>
    </recommendedName>
</protein>
<reference evidence="3 4" key="1">
    <citation type="submission" date="2018-03" db="EMBL/GenBank/DDBJ databases">
        <title>Rhodobacter veldkampii.</title>
        <authorList>
            <person name="Meyer T.E."/>
            <person name="Miller S."/>
            <person name="Lodha T."/>
            <person name="Gandham S."/>
            <person name="Chintalapati S."/>
            <person name="Chintalapati V.R."/>
        </authorList>
    </citation>
    <scope>NUCLEOTIDE SEQUENCE [LARGE SCALE GENOMIC DNA]</scope>
    <source>
        <strain evidence="3 4">DSM 11550</strain>
    </source>
</reference>
<dbReference type="EMBL" id="PZKF01000002">
    <property type="protein sequence ID" value="PTE19076.1"/>
    <property type="molecule type" value="Genomic_DNA"/>
</dbReference>
<dbReference type="InterPro" id="IPR025961">
    <property type="entry name" value="Metal_resist"/>
</dbReference>
<keyword evidence="2" id="KW-0812">Transmembrane</keyword>
<feature type="region of interest" description="Disordered" evidence="1">
    <location>
        <begin position="1"/>
        <end position="26"/>
    </location>
</feature>
<keyword evidence="4" id="KW-1185">Reference proteome</keyword>
<dbReference type="Proteomes" id="UP000241899">
    <property type="component" value="Unassembled WGS sequence"/>
</dbReference>
<evidence type="ECO:0000313" key="4">
    <source>
        <dbReference type="Proteomes" id="UP000241899"/>
    </source>
</evidence>
<evidence type="ECO:0008006" key="5">
    <source>
        <dbReference type="Google" id="ProtNLM"/>
    </source>
</evidence>
<evidence type="ECO:0000313" key="3">
    <source>
        <dbReference type="EMBL" id="PTE19076.1"/>
    </source>
</evidence>
<name>A0A2T4JME7_9RHOB</name>
<keyword evidence="2" id="KW-0472">Membrane</keyword>
<dbReference type="AlphaFoldDB" id="A0A2T4JME7"/>
<keyword evidence="2" id="KW-1133">Transmembrane helix</keyword>
<comment type="caution">
    <text evidence="3">The sequence shown here is derived from an EMBL/GenBank/DDBJ whole genome shotgun (WGS) entry which is preliminary data.</text>
</comment>
<organism evidence="3 4">
    <name type="scientific">Phaeovulum veldkampii DSM 11550</name>
    <dbReference type="NCBI Taxonomy" id="1185920"/>
    <lineage>
        <taxon>Bacteria</taxon>
        <taxon>Pseudomonadati</taxon>
        <taxon>Pseudomonadota</taxon>
        <taxon>Alphaproteobacteria</taxon>
        <taxon>Rhodobacterales</taxon>
        <taxon>Paracoccaceae</taxon>
        <taxon>Phaeovulum</taxon>
    </lineage>
</organism>
<proteinExistence type="predicted"/>
<accession>A0A2T4JME7</accession>
<evidence type="ECO:0000256" key="2">
    <source>
        <dbReference type="SAM" id="Phobius"/>
    </source>
</evidence>
<gene>
    <name evidence="3" type="ORF">C5F46_01190</name>
</gene>